<evidence type="ECO:0000256" key="1">
    <source>
        <dbReference type="ARBA" id="ARBA00004651"/>
    </source>
</evidence>
<evidence type="ECO:0000256" key="8">
    <source>
        <dbReference type="SAM" id="MobiDB-lite"/>
    </source>
</evidence>
<evidence type="ECO:0000256" key="7">
    <source>
        <dbReference type="RuleBase" id="RU366058"/>
    </source>
</evidence>
<evidence type="ECO:0000259" key="9">
    <source>
        <dbReference type="Pfam" id="PF09335"/>
    </source>
</evidence>
<evidence type="ECO:0000313" key="11">
    <source>
        <dbReference type="Proteomes" id="UP001500467"/>
    </source>
</evidence>
<feature type="transmembrane region" description="Helical" evidence="7">
    <location>
        <begin position="156"/>
        <end position="178"/>
    </location>
</feature>
<dbReference type="RefSeq" id="WP_253853873.1">
    <property type="nucleotide sequence ID" value="NZ_BAAALM010000010.1"/>
</dbReference>
<dbReference type="PANTHER" id="PTHR12677:SF59">
    <property type="entry name" value="GOLGI APPARATUS MEMBRANE PROTEIN TVP38-RELATED"/>
    <property type="match status" value="1"/>
</dbReference>
<organism evidence="10 11">
    <name type="scientific">Prauserella alba</name>
    <dbReference type="NCBI Taxonomy" id="176898"/>
    <lineage>
        <taxon>Bacteria</taxon>
        <taxon>Bacillati</taxon>
        <taxon>Actinomycetota</taxon>
        <taxon>Actinomycetes</taxon>
        <taxon>Pseudonocardiales</taxon>
        <taxon>Pseudonocardiaceae</taxon>
        <taxon>Prauserella</taxon>
    </lineage>
</organism>
<evidence type="ECO:0000256" key="2">
    <source>
        <dbReference type="ARBA" id="ARBA00008640"/>
    </source>
</evidence>
<evidence type="ECO:0000313" key="10">
    <source>
        <dbReference type="EMBL" id="GAA1209162.1"/>
    </source>
</evidence>
<keyword evidence="5 7" id="KW-1133">Transmembrane helix</keyword>
<feature type="transmembrane region" description="Helical" evidence="7">
    <location>
        <begin position="71"/>
        <end position="100"/>
    </location>
</feature>
<comment type="caution">
    <text evidence="10">The sequence shown here is derived from an EMBL/GenBank/DDBJ whole genome shotgun (WGS) entry which is preliminary data.</text>
</comment>
<dbReference type="InterPro" id="IPR032816">
    <property type="entry name" value="VTT_dom"/>
</dbReference>
<name>A0ABN1VFF6_9PSEU</name>
<feature type="transmembrane region" description="Helical" evidence="7">
    <location>
        <begin position="184"/>
        <end position="205"/>
    </location>
</feature>
<evidence type="ECO:0000256" key="6">
    <source>
        <dbReference type="ARBA" id="ARBA00023136"/>
    </source>
</evidence>
<keyword evidence="11" id="KW-1185">Reference proteome</keyword>
<protein>
    <recommendedName>
        <fullName evidence="7">TVP38/TMEM64 family membrane protein</fullName>
    </recommendedName>
</protein>
<proteinExistence type="inferred from homology"/>
<sequence>MPRRTKLLLGIPLLAAFVLAALLLPIPTPAEMRAWADDAGAVGAAAFLVAYAVCTVAPVPRTVFNLAAGLLLGHVVGVLVATAATVLSGLFGFLLARLLGREFVARQLHRTPVHTVNARLSGGGMLAVASLRLIPIVPFAPLSYCCGVSSIALRPYLVGTALGSVPGTVAVVVLGDALTGGTPPALLVCYAVFAALGAAGLLRVFRTAAPAGGRVADTASRTDGTADESTGGSVGPSAPGSYTRHGR</sequence>
<feature type="transmembrane region" description="Helical" evidence="7">
    <location>
        <begin position="120"/>
        <end position="144"/>
    </location>
</feature>
<feature type="compositionally biased region" description="Polar residues" evidence="8">
    <location>
        <begin position="219"/>
        <end position="231"/>
    </location>
</feature>
<evidence type="ECO:0000256" key="5">
    <source>
        <dbReference type="ARBA" id="ARBA00022989"/>
    </source>
</evidence>
<feature type="transmembrane region" description="Helical" evidence="7">
    <location>
        <begin position="39"/>
        <end position="59"/>
    </location>
</feature>
<gene>
    <name evidence="10" type="ORF">GCM10009675_31600</name>
</gene>
<comment type="subcellular location">
    <subcellularLocation>
        <location evidence="1 7">Cell membrane</location>
        <topology evidence="1 7">Multi-pass membrane protein</topology>
    </subcellularLocation>
</comment>
<comment type="similarity">
    <text evidence="2 7">Belongs to the TVP38/TMEM64 family.</text>
</comment>
<dbReference type="InterPro" id="IPR015414">
    <property type="entry name" value="TMEM64"/>
</dbReference>
<dbReference type="PANTHER" id="PTHR12677">
    <property type="entry name" value="GOLGI APPARATUS MEMBRANE PROTEIN TVP38-RELATED"/>
    <property type="match status" value="1"/>
</dbReference>
<dbReference type="Proteomes" id="UP001500467">
    <property type="component" value="Unassembled WGS sequence"/>
</dbReference>
<feature type="domain" description="VTT" evidence="9">
    <location>
        <begin position="59"/>
        <end position="176"/>
    </location>
</feature>
<keyword evidence="3 7" id="KW-1003">Cell membrane</keyword>
<evidence type="ECO:0000256" key="4">
    <source>
        <dbReference type="ARBA" id="ARBA00022692"/>
    </source>
</evidence>
<keyword evidence="6 7" id="KW-0472">Membrane</keyword>
<accession>A0ABN1VFF6</accession>
<dbReference type="EMBL" id="BAAALM010000010">
    <property type="protein sequence ID" value="GAA1209162.1"/>
    <property type="molecule type" value="Genomic_DNA"/>
</dbReference>
<dbReference type="Pfam" id="PF09335">
    <property type="entry name" value="VTT_dom"/>
    <property type="match status" value="1"/>
</dbReference>
<keyword evidence="4 7" id="KW-0812">Transmembrane</keyword>
<evidence type="ECO:0000256" key="3">
    <source>
        <dbReference type="ARBA" id="ARBA00022475"/>
    </source>
</evidence>
<feature type="region of interest" description="Disordered" evidence="8">
    <location>
        <begin position="215"/>
        <end position="247"/>
    </location>
</feature>
<reference evidence="10 11" key="1">
    <citation type="journal article" date="2019" name="Int. J. Syst. Evol. Microbiol.">
        <title>The Global Catalogue of Microorganisms (GCM) 10K type strain sequencing project: providing services to taxonomists for standard genome sequencing and annotation.</title>
        <authorList>
            <consortium name="The Broad Institute Genomics Platform"/>
            <consortium name="The Broad Institute Genome Sequencing Center for Infectious Disease"/>
            <person name="Wu L."/>
            <person name="Ma J."/>
        </authorList>
    </citation>
    <scope>NUCLEOTIDE SEQUENCE [LARGE SCALE GENOMIC DNA]</scope>
    <source>
        <strain evidence="10 11">JCM 13022</strain>
    </source>
</reference>